<dbReference type="GO" id="GO:0016787">
    <property type="term" value="F:hydrolase activity"/>
    <property type="evidence" value="ECO:0007669"/>
    <property type="project" value="UniProtKB-KW"/>
</dbReference>
<reference evidence="3 4" key="1">
    <citation type="submission" date="2020-04" db="EMBL/GenBank/DDBJ databases">
        <title>Flammeovirga sp. SR4, a novel species isolated from seawater.</title>
        <authorList>
            <person name="Wang X."/>
        </authorList>
    </citation>
    <scope>NUCLEOTIDE SEQUENCE [LARGE SCALE GENOMIC DNA]</scope>
    <source>
        <strain evidence="3 4">SR4</strain>
    </source>
</reference>
<gene>
    <name evidence="3" type="ORF">HGP29_11255</name>
</gene>
<organism evidence="3 4">
    <name type="scientific">Flammeovirga agarivorans</name>
    <dbReference type="NCBI Taxonomy" id="2726742"/>
    <lineage>
        <taxon>Bacteria</taxon>
        <taxon>Pseudomonadati</taxon>
        <taxon>Bacteroidota</taxon>
        <taxon>Cytophagia</taxon>
        <taxon>Cytophagales</taxon>
        <taxon>Flammeovirgaceae</taxon>
        <taxon>Flammeovirga</taxon>
    </lineage>
</organism>
<dbReference type="PANTHER" id="PTHR43546">
    <property type="entry name" value="UPF0173 METAL-DEPENDENT HYDROLASE MJ1163-RELATED"/>
    <property type="match status" value="1"/>
</dbReference>
<dbReference type="InterPro" id="IPR036866">
    <property type="entry name" value="RibonucZ/Hydroxyglut_hydro"/>
</dbReference>
<protein>
    <submittedName>
        <fullName evidence="3">MBL fold metallo-hydrolase</fullName>
    </submittedName>
</protein>
<dbReference type="InterPro" id="IPR001279">
    <property type="entry name" value="Metallo-B-lactamas"/>
</dbReference>
<accession>A0A7X8XW17</accession>
<dbReference type="Proteomes" id="UP000585050">
    <property type="component" value="Unassembled WGS sequence"/>
</dbReference>
<dbReference type="EMBL" id="JABAIL010000003">
    <property type="protein sequence ID" value="NLR91789.1"/>
    <property type="molecule type" value="Genomic_DNA"/>
</dbReference>
<dbReference type="InterPro" id="IPR050114">
    <property type="entry name" value="UPF0173_UPF0282_UlaG_hydrolase"/>
</dbReference>
<evidence type="ECO:0000259" key="2">
    <source>
        <dbReference type="Pfam" id="PF12706"/>
    </source>
</evidence>
<evidence type="ECO:0000256" key="1">
    <source>
        <dbReference type="ARBA" id="ARBA00022801"/>
    </source>
</evidence>
<keyword evidence="1 3" id="KW-0378">Hydrolase</keyword>
<dbReference type="AlphaFoldDB" id="A0A7X8XW17"/>
<evidence type="ECO:0000313" key="4">
    <source>
        <dbReference type="Proteomes" id="UP000585050"/>
    </source>
</evidence>
<dbReference type="Pfam" id="PF12706">
    <property type="entry name" value="Lactamase_B_2"/>
    <property type="match status" value="1"/>
</dbReference>
<proteinExistence type="predicted"/>
<feature type="domain" description="Metallo-beta-lactamase" evidence="2">
    <location>
        <begin position="23"/>
        <end position="216"/>
    </location>
</feature>
<dbReference type="SUPFAM" id="SSF56281">
    <property type="entry name" value="Metallo-hydrolase/oxidoreductase"/>
    <property type="match status" value="1"/>
</dbReference>
<dbReference type="RefSeq" id="WP_168882503.1">
    <property type="nucleotide sequence ID" value="NZ_JABAIL010000003.1"/>
</dbReference>
<sequence length="251" mass="27259">MNSVDIQLIRNATLKLNYGGKTLLVDPMLGEKNSMMSFVVPDQNLNPTVDLPFTKEEVIEGTDAMLLTHAHPDHIDPTAIELLNKDLPVFSQDTEEQMLKDAGFTQVTPITTSATFDGIEIERTGGKHGPEEVLDALGQVSGFVLRKSDYPTIYIIGDCLLDDEITENIKRINPDIIITNSGGAIFMGQARILMDESETVKVAQLAPNAKVIATHIESLDHCQVTRTSLTAAAAEASVEVIIPADGEVISF</sequence>
<comment type="caution">
    <text evidence="3">The sequence shown here is derived from an EMBL/GenBank/DDBJ whole genome shotgun (WGS) entry which is preliminary data.</text>
</comment>
<name>A0A7X8XW17_9BACT</name>
<keyword evidence="4" id="KW-1185">Reference proteome</keyword>
<dbReference type="Gene3D" id="3.60.15.10">
    <property type="entry name" value="Ribonuclease Z/Hydroxyacylglutathione hydrolase-like"/>
    <property type="match status" value="1"/>
</dbReference>
<evidence type="ECO:0000313" key="3">
    <source>
        <dbReference type="EMBL" id="NLR91789.1"/>
    </source>
</evidence>
<dbReference type="PANTHER" id="PTHR43546:SF9">
    <property type="entry name" value="L-ASCORBATE-6-PHOSPHATE LACTONASE ULAG-RELATED"/>
    <property type="match status" value="1"/>
</dbReference>